<feature type="domain" description="Methyltransferase type 11" evidence="1">
    <location>
        <begin position="62"/>
        <end position="163"/>
    </location>
</feature>
<dbReference type="CDD" id="cd02440">
    <property type="entry name" value="AdoMet_MTases"/>
    <property type="match status" value="1"/>
</dbReference>
<name>A0A2H0NFC8_9BACT</name>
<proteinExistence type="predicted"/>
<dbReference type="Gene3D" id="3.40.50.150">
    <property type="entry name" value="Vaccinia Virus protein VP39"/>
    <property type="match status" value="1"/>
</dbReference>
<evidence type="ECO:0000313" key="3">
    <source>
        <dbReference type="Proteomes" id="UP000230564"/>
    </source>
</evidence>
<dbReference type="SUPFAM" id="SSF53335">
    <property type="entry name" value="S-adenosyl-L-methionine-dependent methyltransferases"/>
    <property type="match status" value="1"/>
</dbReference>
<organism evidence="2 3">
    <name type="scientific">Candidatus Komeilibacteria bacterium CG11_big_fil_rev_8_21_14_0_20_36_20</name>
    <dbReference type="NCBI Taxonomy" id="1974477"/>
    <lineage>
        <taxon>Bacteria</taxon>
        <taxon>Candidatus Komeiliibacteriota</taxon>
    </lineage>
</organism>
<comment type="caution">
    <text evidence="2">The sequence shown here is derived from an EMBL/GenBank/DDBJ whole genome shotgun (WGS) entry which is preliminary data.</text>
</comment>
<gene>
    <name evidence="2" type="ORF">COV55_02335</name>
</gene>
<reference evidence="2 3" key="1">
    <citation type="submission" date="2017-09" db="EMBL/GenBank/DDBJ databases">
        <title>Depth-based differentiation of microbial function through sediment-hosted aquifers and enrichment of novel symbionts in the deep terrestrial subsurface.</title>
        <authorList>
            <person name="Probst A.J."/>
            <person name="Ladd B."/>
            <person name="Jarett J.K."/>
            <person name="Geller-Mcgrath D.E."/>
            <person name="Sieber C.M."/>
            <person name="Emerson J.B."/>
            <person name="Anantharaman K."/>
            <person name="Thomas B.C."/>
            <person name="Malmstrom R."/>
            <person name="Stieglmeier M."/>
            <person name="Klingl A."/>
            <person name="Woyke T."/>
            <person name="Ryan C.M."/>
            <person name="Banfield J.F."/>
        </authorList>
    </citation>
    <scope>NUCLEOTIDE SEQUENCE [LARGE SCALE GENOMIC DNA]</scope>
    <source>
        <strain evidence="2">CG11_big_fil_rev_8_21_14_0_20_36_20</strain>
    </source>
</reference>
<evidence type="ECO:0000313" key="2">
    <source>
        <dbReference type="EMBL" id="PIR06786.1"/>
    </source>
</evidence>
<accession>A0A2H0NFC8</accession>
<dbReference type="InterPro" id="IPR029063">
    <property type="entry name" value="SAM-dependent_MTases_sf"/>
</dbReference>
<dbReference type="Proteomes" id="UP000230564">
    <property type="component" value="Unassembled WGS sequence"/>
</dbReference>
<dbReference type="InterPro" id="IPR013216">
    <property type="entry name" value="Methyltransf_11"/>
</dbReference>
<sequence>MSETQTNPSVNNQNVNQLNKDEIMATSTLANQQSSLGKSELLNFGNILKNILQLQPGNIVADLGAGGGLFTMQAARLVGDRGQVYAVDVVKGTLGEIESKARMIGLYNIKIIWSNLEIVGATKIPEGSLDFALLVNILFQSKKHYEIIAEGTRLLKSGGKLLIIDWSNTTQGFAPPDDLQVDQEKIQGYAQQLDLKLLQSFKAGKYHFGLIFEKE</sequence>
<protein>
    <recommendedName>
        <fullName evidence="1">Methyltransferase type 11 domain-containing protein</fullName>
    </recommendedName>
</protein>
<dbReference type="AlphaFoldDB" id="A0A2H0NFC8"/>
<dbReference type="EMBL" id="PCWQ01000009">
    <property type="protein sequence ID" value="PIR06786.1"/>
    <property type="molecule type" value="Genomic_DNA"/>
</dbReference>
<evidence type="ECO:0000259" key="1">
    <source>
        <dbReference type="Pfam" id="PF08241"/>
    </source>
</evidence>
<dbReference type="Pfam" id="PF08241">
    <property type="entry name" value="Methyltransf_11"/>
    <property type="match status" value="1"/>
</dbReference>
<dbReference type="GO" id="GO:0008757">
    <property type="term" value="F:S-adenosylmethionine-dependent methyltransferase activity"/>
    <property type="evidence" value="ECO:0007669"/>
    <property type="project" value="InterPro"/>
</dbReference>